<feature type="non-terminal residue" evidence="2">
    <location>
        <position position="1"/>
    </location>
</feature>
<gene>
    <name evidence="2" type="ORF">MSPICULIGERA_LOCUS20083</name>
</gene>
<feature type="region of interest" description="Disordered" evidence="1">
    <location>
        <begin position="254"/>
        <end position="332"/>
    </location>
</feature>
<protein>
    <submittedName>
        <fullName evidence="2">Uncharacterized protein</fullName>
    </submittedName>
</protein>
<comment type="caution">
    <text evidence="2">The sequence shown here is derived from an EMBL/GenBank/DDBJ whole genome shotgun (WGS) entry which is preliminary data.</text>
</comment>
<dbReference type="EMBL" id="CATQJA010002664">
    <property type="protein sequence ID" value="CAJ0581934.1"/>
    <property type="molecule type" value="Genomic_DNA"/>
</dbReference>
<feature type="compositionally biased region" description="Gly residues" evidence="1">
    <location>
        <begin position="480"/>
        <end position="491"/>
    </location>
</feature>
<evidence type="ECO:0000256" key="1">
    <source>
        <dbReference type="SAM" id="MobiDB-lite"/>
    </source>
</evidence>
<feature type="region of interest" description="Disordered" evidence="1">
    <location>
        <begin position="514"/>
        <end position="535"/>
    </location>
</feature>
<feature type="region of interest" description="Disordered" evidence="1">
    <location>
        <begin position="355"/>
        <end position="426"/>
    </location>
</feature>
<sequence length="535" mass="59309">MANRVLSGKPKPPPDTMTLLELDLWIAEQKVIISHLGTVDEERKAALFRSFDEGRARKAAAEEAKLKTEHLKFKAELLNKYINETNQELVDVFMEVDTVTKELLVEKEKASQLEKDAARLPAEIELKKVQLTHLEHKFAELKEDNAAFEAQLQQDLTVAKEQLARIKAIIDADEGEQRRREVRAKLAKKKSKVEVLRKRQQELEAQLKLLETEAQCRRQMPFKDFCKKFARHSSEVKDLQRKIEALKPAFDEAEAKKKKERMNMSMEDSQESSNDIEVASNASESRRRSLEEEDATMDENEGSKRLPSQPPPASQHRDGDQQRTSQQHKPKIVVRVGQDDGNEGSFEEDQAKTLQLHSKSQGVSQVGNSQLSMPDSQRQMASNTQATNGTEQQECEVMDASPFDFDPSPAMDFNEQGGGTQQDEDAFMFDGIGDTTAGFNMEAVDSVVNMSGTDGAGEQFLSFMQDHTGRSGQSKNDANGEGGSFLSGSGAGAGDGADFDFDFGGDGTNGNSNDTSYFVFDADSDNGNSSFGLGL</sequence>
<dbReference type="Proteomes" id="UP001177023">
    <property type="component" value="Unassembled WGS sequence"/>
</dbReference>
<feature type="compositionally biased region" description="Acidic residues" evidence="1">
    <location>
        <begin position="291"/>
        <end position="300"/>
    </location>
</feature>
<name>A0AA36D8W3_9BILA</name>
<dbReference type="AlphaFoldDB" id="A0AA36D8W3"/>
<feature type="compositionally biased region" description="Polar residues" evidence="1">
    <location>
        <begin position="355"/>
        <end position="392"/>
    </location>
</feature>
<keyword evidence="3" id="KW-1185">Reference proteome</keyword>
<accession>A0AA36D8W3</accession>
<feature type="region of interest" description="Disordered" evidence="1">
    <location>
        <begin position="467"/>
        <end position="491"/>
    </location>
</feature>
<evidence type="ECO:0000313" key="3">
    <source>
        <dbReference type="Proteomes" id="UP001177023"/>
    </source>
</evidence>
<evidence type="ECO:0000313" key="2">
    <source>
        <dbReference type="EMBL" id="CAJ0581934.1"/>
    </source>
</evidence>
<organism evidence="2 3">
    <name type="scientific">Mesorhabditis spiculigera</name>
    <dbReference type="NCBI Taxonomy" id="96644"/>
    <lineage>
        <taxon>Eukaryota</taxon>
        <taxon>Metazoa</taxon>
        <taxon>Ecdysozoa</taxon>
        <taxon>Nematoda</taxon>
        <taxon>Chromadorea</taxon>
        <taxon>Rhabditida</taxon>
        <taxon>Rhabditina</taxon>
        <taxon>Rhabditomorpha</taxon>
        <taxon>Rhabditoidea</taxon>
        <taxon>Rhabditidae</taxon>
        <taxon>Mesorhabditinae</taxon>
        <taxon>Mesorhabditis</taxon>
    </lineage>
</organism>
<feature type="compositionally biased region" description="Polar residues" evidence="1">
    <location>
        <begin position="525"/>
        <end position="535"/>
    </location>
</feature>
<reference evidence="2" key="1">
    <citation type="submission" date="2023-06" db="EMBL/GenBank/DDBJ databases">
        <authorList>
            <person name="Delattre M."/>
        </authorList>
    </citation>
    <scope>NUCLEOTIDE SEQUENCE</scope>
    <source>
        <strain evidence="2">AF72</strain>
    </source>
</reference>
<proteinExistence type="predicted"/>